<evidence type="ECO:0000259" key="8">
    <source>
        <dbReference type="PROSITE" id="PS50109"/>
    </source>
</evidence>
<keyword evidence="6 9" id="KW-0418">Kinase</keyword>
<dbReference type="InterPro" id="IPR036097">
    <property type="entry name" value="HisK_dim/P_sf"/>
</dbReference>
<dbReference type="SMART" id="SM00387">
    <property type="entry name" value="HATPase_c"/>
    <property type="match status" value="1"/>
</dbReference>
<gene>
    <name evidence="9" type="ORF">SAMN05421767_10231</name>
</gene>
<dbReference type="PROSITE" id="PS50109">
    <property type="entry name" value="HIS_KIN"/>
    <property type="match status" value="1"/>
</dbReference>
<dbReference type="STRING" id="137733.SAMN05421767_10231"/>
<evidence type="ECO:0000256" key="5">
    <source>
        <dbReference type="ARBA" id="ARBA00022679"/>
    </source>
</evidence>
<evidence type="ECO:0000256" key="3">
    <source>
        <dbReference type="ARBA" id="ARBA00012438"/>
    </source>
</evidence>
<feature type="domain" description="Histidine kinase" evidence="8">
    <location>
        <begin position="85"/>
        <end position="291"/>
    </location>
</feature>
<dbReference type="Gene3D" id="1.10.287.130">
    <property type="match status" value="1"/>
</dbReference>
<dbReference type="Proteomes" id="UP000198556">
    <property type="component" value="Unassembled WGS sequence"/>
</dbReference>
<dbReference type="Pfam" id="PF02518">
    <property type="entry name" value="HATPase_c"/>
    <property type="match status" value="1"/>
</dbReference>
<keyword evidence="5" id="KW-0808">Transferase</keyword>
<dbReference type="OrthoDB" id="9792991at2"/>
<dbReference type="PANTHER" id="PTHR45453:SF1">
    <property type="entry name" value="PHOSPHATE REGULON SENSOR PROTEIN PHOR"/>
    <property type="match status" value="1"/>
</dbReference>
<evidence type="ECO:0000256" key="6">
    <source>
        <dbReference type="ARBA" id="ARBA00022777"/>
    </source>
</evidence>
<dbReference type="GO" id="GO:0000155">
    <property type="term" value="F:phosphorelay sensor kinase activity"/>
    <property type="evidence" value="ECO:0007669"/>
    <property type="project" value="InterPro"/>
</dbReference>
<accession>A0A1H9H949</accession>
<evidence type="ECO:0000256" key="1">
    <source>
        <dbReference type="ARBA" id="ARBA00000085"/>
    </source>
</evidence>
<dbReference type="RefSeq" id="WP_089745608.1">
    <property type="nucleotide sequence ID" value="NZ_FOGF01000002.1"/>
</dbReference>
<keyword evidence="4" id="KW-0597">Phosphoprotein</keyword>
<protein>
    <recommendedName>
        <fullName evidence="3">histidine kinase</fullName>
        <ecNumber evidence="3">2.7.13.3</ecNumber>
    </recommendedName>
</protein>
<dbReference type="InterPro" id="IPR003594">
    <property type="entry name" value="HATPase_dom"/>
</dbReference>
<keyword evidence="7" id="KW-0902">Two-component regulatory system</keyword>
<sequence>MTIFLVAIIIILVSFLWHIYHEITELTKQIDYKLTTKSNIILTSQSKLPFLKKIITNCNQLFQEISRQKLQLIKEKQLMELTQANISHDIRTPLTVAKGYLQQIESSDNSQVLIKKIDNNLVTISQRLEDLLTYQQLNEETASLTLEPVNISQALTEQLLGFYDLLLEKNFTVDLTITDDLCINQDIDSFQRICQNLFGNVIKHGEEQLSICLNDEHSQVILEISNHVQTPIDEVKRLATRFYVEDLSNFEHSSGLGLYIVKELTEKTQGTFQIDYHHPTFTIKLTWPLLEK</sequence>
<proteinExistence type="predicted"/>
<evidence type="ECO:0000256" key="4">
    <source>
        <dbReference type="ARBA" id="ARBA00022553"/>
    </source>
</evidence>
<dbReference type="InterPro" id="IPR050351">
    <property type="entry name" value="BphY/WalK/GraS-like"/>
</dbReference>
<dbReference type="SUPFAM" id="SSF55874">
    <property type="entry name" value="ATPase domain of HSP90 chaperone/DNA topoisomerase II/histidine kinase"/>
    <property type="match status" value="1"/>
</dbReference>
<dbReference type="SMART" id="SM00388">
    <property type="entry name" value="HisKA"/>
    <property type="match status" value="1"/>
</dbReference>
<evidence type="ECO:0000313" key="10">
    <source>
        <dbReference type="Proteomes" id="UP000198556"/>
    </source>
</evidence>
<dbReference type="InterPro" id="IPR003661">
    <property type="entry name" value="HisK_dim/P_dom"/>
</dbReference>
<dbReference type="AlphaFoldDB" id="A0A1H9H949"/>
<keyword evidence="10" id="KW-1185">Reference proteome</keyword>
<dbReference type="PANTHER" id="PTHR45453">
    <property type="entry name" value="PHOSPHATE REGULON SENSOR PROTEIN PHOR"/>
    <property type="match status" value="1"/>
</dbReference>
<dbReference type="GO" id="GO:0005886">
    <property type="term" value="C:plasma membrane"/>
    <property type="evidence" value="ECO:0007669"/>
    <property type="project" value="TreeGrafter"/>
</dbReference>
<reference evidence="9 10" key="1">
    <citation type="submission" date="2016-10" db="EMBL/GenBank/DDBJ databases">
        <authorList>
            <person name="de Groot N.N."/>
        </authorList>
    </citation>
    <scope>NUCLEOTIDE SEQUENCE [LARGE SCALE GENOMIC DNA]</scope>
    <source>
        <strain evidence="9 10">DSM 15827</strain>
    </source>
</reference>
<evidence type="ECO:0000313" key="9">
    <source>
        <dbReference type="EMBL" id="SEQ58796.1"/>
    </source>
</evidence>
<dbReference type="EMBL" id="FOGF01000002">
    <property type="protein sequence ID" value="SEQ58796.1"/>
    <property type="molecule type" value="Genomic_DNA"/>
</dbReference>
<organism evidence="9 10">
    <name type="scientific">Granulicatella balaenopterae</name>
    <dbReference type="NCBI Taxonomy" id="137733"/>
    <lineage>
        <taxon>Bacteria</taxon>
        <taxon>Bacillati</taxon>
        <taxon>Bacillota</taxon>
        <taxon>Bacilli</taxon>
        <taxon>Lactobacillales</taxon>
        <taxon>Carnobacteriaceae</taxon>
        <taxon>Granulicatella</taxon>
    </lineage>
</organism>
<evidence type="ECO:0000256" key="2">
    <source>
        <dbReference type="ARBA" id="ARBA00004370"/>
    </source>
</evidence>
<comment type="subcellular location">
    <subcellularLocation>
        <location evidence="2">Membrane</location>
    </subcellularLocation>
</comment>
<dbReference type="SUPFAM" id="SSF47384">
    <property type="entry name" value="Homodimeric domain of signal transducing histidine kinase"/>
    <property type="match status" value="1"/>
</dbReference>
<dbReference type="CDD" id="cd00075">
    <property type="entry name" value="HATPase"/>
    <property type="match status" value="1"/>
</dbReference>
<dbReference type="InterPro" id="IPR005467">
    <property type="entry name" value="His_kinase_dom"/>
</dbReference>
<dbReference type="GO" id="GO:0004721">
    <property type="term" value="F:phosphoprotein phosphatase activity"/>
    <property type="evidence" value="ECO:0007669"/>
    <property type="project" value="TreeGrafter"/>
</dbReference>
<dbReference type="Gene3D" id="3.30.565.10">
    <property type="entry name" value="Histidine kinase-like ATPase, C-terminal domain"/>
    <property type="match status" value="1"/>
</dbReference>
<dbReference type="CDD" id="cd00082">
    <property type="entry name" value="HisKA"/>
    <property type="match status" value="1"/>
</dbReference>
<dbReference type="InterPro" id="IPR036890">
    <property type="entry name" value="HATPase_C_sf"/>
</dbReference>
<dbReference type="PRINTS" id="PR01780">
    <property type="entry name" value="LANTIREGPROT"/>
</dbReference>
<dbReference type="GO" id="GO:0016036">
    <property type="term" value="P:cellular response to phosphate starvation"/>
    <property type="evidence" value="ECO:0007669"/>
    <property type="project" value="TreeGrafter"/>
</dbReference>
<dbReference type="EC" id="2.7.13.3" evidence="3"/>
<evidence type="ECO:0000256" key="7">
    <source>
        <dbReference type="ARBA" id="ARBA00023012"/>
    </source>
</evidence>
<name>A0A1H9H949_9LACT</name>
<dbReference type="Pfam" id="PF00512">
    <property type="entry name" value="HisKA"/>
    <property type="match status" value="1"/>
</dbReference>
<dbReference type="InterPro" id="IPR008358">
    <property type="entry name" value="Sig_transdc_His_kin/Pase_MprB"/>
</dbReference>
<comment type="catalytic activity">
    <reaction evidence="1">
        <text>ATP + protein L-histidine = ADP + protein N-phospho-L-histidine.</text>
        <dbReference type="EC" id="2.7.13.3"/>
    </reaction>
</comment>